<dbReference type="InterPro" id="IPR036640">
    <property type="entry name" value="ABC1_TM_sf"/>
</dbReference>
<evidence type="ECO:0000256" key="5">
    <source>
        <dbReference type="ARBA" id="ARBA00022741"/>
    </source>
</evidence>
<dbReference type="FunFam" id="3.40.50.300:FF:000221">
    <property type="entry name" value="Multidrug ABC transporter ATP-binding protein"/>
    <property type="match status" value="1"/>
</dbReference>
<feature type="transmembrane region" description="Helical" evidence="10">
    <location>
        <begin position="308"/>
        <end position="327"/>
    </location>
</feature>
<dbReference type="PROSITE" id="PS00211">
    <property type="entry name" value="ABC_TRANSPORTER_1"/>
    <property type="match status" value="1"/>
</dbReference>
<evidence type="ECO:0000256" key="4">
    <source>
        <dbReference type="ARBA" id="ARBA00022692"/>
    </source>
</evidence>
<evidence type="ECO:0000313" key="14">
    <source>
        <dbReference type="EMBL" id="PST83900.1"/>
    </source>
</evidence>
<keyword evidence="2" id="KW-0813">Transport</keyword>
<evidence type="ECO:0000259" key="13">
    <source>
        <dbReference type="PROSITE" id="PS50990"/>
    </source>
</evidence>
<evidence type="ECO:0000256" key="6">
    <source>
        <dbReference type="ARBA" id="ARBA00022801"/>
    </source>
</evidence>
<protein>
    <submittedName>
        <fullName evidence="14">ABC transporter ATP-binding protein</fullName>
    </submittedName>
</protein>
<dbReference type="GO" id="GO:0005886">
    <property type="term" value="C:plasma membrane"/>
    <property type="evidence" value="ECO:0007669"/>
    <property type="project" value="UniProtKB-SubCell"/>
</dbReference>
<feature type="domain" description="ABC transmembrane type-1" evidence="12">
    <location>
        <begin position="170"/>
        <end position="451"/>
    </location>
</feature>
<dbReference type="EMBL" id="PYLS01000004">
    <property type="protein sequence ID" value="PST83900.1"/>
    <property type="molecule type" value="Genomic_DNA"/>
</dbReference>
<dbReference type="OrthoDB" id="9760358at2"/>
<dbReference type="CDD" id="cd02418">
    <property type="entry name" value="Peptidase_C39B"/>
    <property type="match status" value="1"/>
</dbReference>
<keyword evidence="7 14" id="KW-0067">ATP-binding</keyword>
<dbReference type="GO" id="GO:0016887">
    <property type="term" value="F:ATP hydrolysis activity"/>
    <property type="evidence" value="ECO:0007669"/>
    <property type="project" value="InterPro"/>
</dbReference>
<gene>
    <name evidence="14" type="ORF">C7T94_03905</name>
</gene>
<dbReference type="InterPro" id="IPR027417">
    <property type="entry name" value="P-loop_NTPase"/>
</dbReference>
<keyword evidence="4 10" id="KW-0812">Transmembrane</keyword>
<keyword evidence="9 10" id="KW-0472">Membrane</keyword>
<keyword evidence="5" id="KW-0547">Nucleotide-binding</keyword>
<proteinExistence type="predicted"/>
<dbReference type="Gene3D" id="3.40.50.300">
    <property type="entry name" value="P-loop containing nucleotide triphosphate hydrolases"/>
    <property type="match status" value="1"/>
</dbReference>
<dbReference type="PROSITE" id="PS50990">
    <property type="entry name" value="PEPTIDASE_C39"/>
    <property type="match status" value="1"/>
</dbReference>
<sequence length="728" mass="82383">MAFKFFNQLNIRDCGVSCIKMIAYSYGKSYSPDYLRKLSGYNKTGTTMFALSRLAEKIGLRPRGVRLAIDSLQQIDSPCIIHWKQNHFVVLLKVNKSREYKVADPAVGIISYNRHEFIDGWCVDDRRQGHVLLLEPSPKFYEDKEDVDEKAGVNWQFFLQYLRHCKPQAAALLCAFLFGLAMQLVTPFLMKSFIDIGIEGRNFGFIKLVIIAQLVLIISSTIVNFVRTRVALRLSNILNLSILSDFWIKVTKLPISYFDKFHTGDIIKRLGDHSIIQNFMTNTAISVFSSVINFAIYSIVLVLFNPQLFVVFMGGNLIYFLWIKAFMPVRRKLNYQSFELGAKNQTTTIQLIEGMQDIKLNNAEHTKRWFWEDVQTKVFRFGFKTMDINQFQSAGGLLISQIKDITLSLIVAKLVIDGNITLGTMVSVQYIIGQLSGPISTFISLIQSTQDAKISLERLNDIHKIKDEEDSEMAQVSHLPEDADQIQIRSLSYAYAGSDELVLKNIDLDIPIGKTTAIVGTSGGGKSTLMKILMKSYTDYSGDIHYGDLDLKNVSHSFWRSISGFVVHEGFIFNDTIERNIALSEEFPDEASLDKCCQIAKIQDFVRSLPNGYKTIIGTEGVGVSQGQKQRFLIARALYKAPKMLFLDEATNSLDTNTESKIIEDLQAYTKSKTVIVIAHRLSTIKNADQIVVMENGEIQETGTHTSLISKRGTYYQLVEKQIETLIL</sequence>
<dbReference type="InterPro" id="IPR011527">
    <property type="entry name" value="ABC1_TM_dom"/>
</dbReference>
<dbReference type="AlphaFoldDB" id="A0A2T3HN69"/>
<dbReference type="PROSITE" id="PS50893">
    <property type="entry name" value="ABC_TRANSPORTER_2"/>
    <property type="match status" value="1"/>
</dbReference>
<evidence type="ECO:0000313" key="15">
    <source>
        <dbReference type="Proteomes" id="UP000240912"/>
    </source>
</evidence>
<dbReference type="GO" id="GO:0015421">
    <property type="term" value="F:ABC-type oligopeptide transporter activity"/>
    <property type="evidence" value="ECO:0007669"/>
    <property type="project" value="TreeGrafter"/>
</dbReference>
<dbReference type="Gene3D" id="3.90.70.10">
    <property type="entry name" value="Cysteine proteinases"/>
    <property type="match status" value="1"/>
</dbReference>
<evidence type="ECO:0000256" key="10">
    <source>
        <dbReference type="SAM" id="Phobius"/>
    </source>
</evidence>
<feature type="domain" description="Peptidase C39" evidence="13">
    <location>
        <begin position="8"/>
        <end position="128"/>
    </location>
</feature>
<dbReference type="InterPro" id="IPR017871">
    <property type="entry name" value="ABC_transporter-like_CS"/>
</dbReference>
<dbReference type="Pfam" id="PF03412">
    <property type="entry name" value="Peptidase_C39"/>
    <property type="match status" value="1"/>
</dbReference>
<dbReference type="SUPFAM" id="SSF90123">
    <property type="entry name" value="ABC transporter transmembrane region"/>
    <property type="match status" value="1"/>
</dbReference>
<evidence type="ECO:0000256" key="1">
    <source>
        <dbReference type="ARBA" id="ARBA00004651"/>
    </source>
</evidence>
<dbReference type="PANTHER" id="PTHR43394:SF1">
    <property type="entry name" value="ATP-BINDING CASSETTE SUB-FAMILY B MEMBER 10, MITOCHONDRIAL"/>
    <property type="match status" value="1"/>
</dbReference>
<dbReference type="RefSeq" id="WP_107213814.1">
    <property type="nucleotide sequence ID" value="NZ_KZ686268.1"/>
</dbReference>
<dbReference type="PANTHER" id="PTHR43394">
    <property type="entry name" value="ATP-DEPENDENT PERMEASE MDL1, MITOCHONDRIAL"/>
    <property type="match status" value="1"/>
</dbReference>
<comment type="subcellular location">
    <subcellularLocation>
        <location evidence="1">Cell membrane</location>
        <topology evidence="1">Multi-pass membrane protein</topology>
    </subcellularLocation>
</comment>
<dbReference type="InterPro" id="IPR003439">
    <property type="entry name" value="ABC_transporter-like_ATP-bd"/>
</dbReference>
<dbReference type="Pfam" id="PF00005">
    <property type="entry name" value="ABC_tran"/>
    <property type="match status" value="1"/>
</dbReference>
<feature type="domain" description="ABC transporter" evidence="11">
    <location>
        <begin position="486"/>
        <end position="721"/>
    </location>
</feature>
<name>A0A2T3HN69_9SPHI</name>
<dbReference type="PROSITE" id="PS50929">
    <property type="entry name" value="ABC_TM1F"/>
    <property type="match status" value="1"/>
</dbReference>
<dbReference type="GO" id="GO:0008233">
    <property type="term" value="F:peptidase activity"/>
    <property type="evidence" value="ECO:0007669"/>
    <property type="project" value="InterPro"/>
</dbReference>
<evidence type="ECO:0000259" key="12">
    <source>
        <dbReference type="PROSITE" id="PS50929"/>
    </source>
</evidence>
<dbReference type="InterPro" id="IPR005074">
    <property type="entry name" value="Peptidase_C39"/>
</dbReference>
<reference evidence="14 15" key="1">
    <citation type="submission" date="2018-03" db="EMBL/GenBank/DDBJ databases">
        <authorList>
            <person name="Keele B.F."/>
        </authorList>
    </citation>
    <scope>NUCLEOTIDE SEQUENCE [LARGE SCALE GENOMIC DNA]</scope>
    <source>
        <strain evidence="14 15">YL28-9</strain>
    </source>
</reference>
<dbReference type="GO" id="GO:0005524">
    <property type="term" value="F:ATP binding"/>
    <property type="evidence" value="ECO:0007669"/>
    <property type="project" value="UniProtKB-KW"/>
</dbReference>
<accession>A0A2T3HN69</accession>
<dbReference type="SUPFAM" id="SSF52540">
    <property type="entry name" value="P-loop containing nucleoside triphosphate hydrolases"/>
    <property type="match status" value="1"/>
</dbReference>
<dbReference type="Proteomes" id="UP000240912">
    <property type="component" value="Unassembled WGS sequence"/>
</dbReference>
<dbReference type="CDD" id="cd18571">
    <property type="entry name" value="ABC_6TM_peptidase_like"/>
    <property type="match status" value="1"/>
</dbReference>
<evidence type="ECO:0000256" key="2">
    <source>
        <dbReference type="ARBA" id="ARBA00022448"/>
    </source>
</evidence>
<keyword evidence="8 10" id="KW-1133">Transmembrane helix</keyword>
<keyword evidence="3" id="KW-1003">Cell membrane</keyword>
<comment type="caution">
    <text evidence="14">The sequence shown here is derived from an EMBL/GenBank/DDBJ whole genome shotgun (WGS) entry which is preliminary data.</text>
</comment>
<organism evidence="14 15">
    <name type="scientific">Pedobacter yulinensis</name>
    <dbReference type="NCBI Taxonomy" id="2126353"/>
    <lineage>
        <taxon>Bacteria</taxon>
        <taxon>Pseudomonadati</taxon>
        <taxon>Bacteroidota</taxon>
        <taxon>Sphingobacteriia</taxon>
        <taxon>Sphingobacteriales</taxon>
        <taxon>Sphingobacteriaceae</taxon>
        <taxon>Pedobacter</taxon>
    </lineage>
</organism>
<evidence type="ECO:0000256" key="8">
    <source>
        <dbReference type="ARBA" id="ARBA00022989"/>
    </source>
</evidence>
<evidence type="ECO:0000256" key="7">
    <source>
        <dbReference type="ARBA" id="ARBA00022840"/>
    </source>
</evidence>
<keyword evidence="6" id="KW-0378">Hydrolase</keyword>
<evidence type="ECO:0000256" key="9">
    <source>
        <dbReference type="ARBA" id="ARBA00023136"/>
    </source>
</evidence>
<dbReference type="Gene3D" id="1.20.1560.10">
    <property type="entry name" value="ABC transporter type 1, transmembrane domain"/>
    <property type="match status" value="1"/>
</dbReference>
<dbReference type="InterPro" id="IPR039421">
    <property type="entry name" value="Type_1_exporter"/>
</dbReference>
<feature type="transmembrane region" description="Helical" evidence="10">
    <location>
        <begin position="169"/>
        <end position="190"/>
    </location>
</feature>
<feature type="transmembrane region" description="Helical" evidence="10">
    <location>
        <begin position="202"/>
        <end position="226"/>
    </location>
</feature>
<dbReference type="InterPro" id="IPR003593">
    <property type="entry name" value="AAA+_ATPase"/>
</dbReference>
<dbReference type="SMART" id="SM00382">
    <property type="entry name" value="AAA"/>
    <property type="match status" value="1"/>
</dbReference>
<dbReference type="Pfam" id="PF00664">
    <property type="entry name" value="ABC_membrane"/>
    <property type="match status" value="1"/>
</dbReference>
<dbReference type="GO" id="GO:0006508">
    <property type="term" value="P:proteolysis"/>
    <property type="evidence" value="ECO:0007669"/>
    <property type="project" value="InterPro"/>
</dbReference>
<evidence type="ECO:0000256" key="3">
    <source>
        <dbReference type="ARBA" id="ARBA00022475"/>
    </source>
</evidence>
<evidence type="ECO:0000259" key="11">
    <source>
        <dbReference type="PROSITE" id="PS50893"/>
    </source>
</evidence>
<keyword evidence="15" id="KW-1185">Reference proteome</keyword>